<evidence type="ECO:0000259" key="1">
    <source>
        <dbReference type="Pfam" id="PF01368"/>
    </source>
</evidence>
<reference evidence="3" key="1">
    <citation type="submission" date="2023-10" db="EMBL/GenBank/DDBJ databases">
        <title>Screening of Alkalihalophilus pseudofirmusBZ-TG-HK211 and Its Alleviation of Salt Stress on Rapeseed Growth.</title>
        <authorList>
            <person name="Zhao B."/>
            <person name="Guo T."/>
        </authorList>
    </citation>
    <scope>NUCLEOTIDE SEQUENCE</scope>
    <source>
        <strain evidence="3">BZ-TG-HK211</strain>
    </source>
</reference>
<comment type="caution">
    <text evidence="3">The sequence shown here is derived from an EMBL/GenBank/DDBJ whole genome shotgun (WGS) entry which is preliminary data.</text>
</comment>
<feature type="domain" description="DDH" evidence="1">
    <location>
        <begin position="5"/>
        <end position="137"/>
    </location>
</feature>
<gene>
    <name evidence="3" type="ORF">RYX45_17850</name>
</gene>
<dbReference type="InterPro" id="IPR058608">
    <property type="entry name" value="NrnB_C"/>
</dbReference>
<dbReference type="InterPro" id="IPR001667">
    <property type="entry name" value="DDH_dom"/>
</dbReference>
<accession>A0AAJ2U4E8</accession>
<dbReference type="Gene3D" id="3.10.310.30">
    <property type="match status" value="1"/>
</dbReference>
<dbReference type="PANTHER" id="PTHR42146:SF1">
    <property type="entry name" value="OLIGORIBONUCLEASE NRNB"/>
    <property type="match status" value="1"/>
</dbReference>
<sequence length="399" mass="46725">MYRLYTHNDLDGIGCGIVAKLAFGDQVKVFYNSVQSLDRQIERFFEEEKETEQLIISDLSINEENTKRVEEYVQKGGNAVLIDHHKTALHFNEYDWAKVEVEYEDGRLTSATSLLYEYLCEQQLLEPKPAIDQFVDLVRQWDTWEWDENETVDAKRLNDLFFMISMDEFEERMFTRLKENNAFSFDEFEGKLLAMEETKIERYIRRKRREMVQTFVGKHCTGIVYAESYHSELGNELGKESPHLDYITILNAGGRKISFRTIHDDIDVSEVAKKFDGGGHAKASGCQLTNEAFQLFVTKPFALAPLRIDASRNYLNHKESQNGSLYAGPDDTQYFIYPTKENQWVVDAKDKVVDSFNSFEKAERFIKRKYAAWLLPDDQFVEYLAKRVIKHKQKENQKH</sequence>
<protein>
    <submittedName>
        <fullName evidence="3">DHHA1 domain-containing protein</fullName>
    </submittedName>
</protein>
<dbReference type="AlphaFoldDB" id="A0AAJ2U4E8"/>
<evidence type="ECO:0000259" key="2">
    <source>
        <dbReference type="Pfam" id="PF26386"/>
    </source>
</evidence>
<dbReference type="InterPro" id="IPR052968">
    <property type="entry name" value="Nucleotide_metab_enz"/>
</dbReference>
<dbReference type="EMBL" id="JAWJAY010000007">
    <property type="protein sequence ID" value="MDV2887052.1"/>
    <property type="molecule type" value="Genomic_DNA"/>
</dbReference>
<evidence type="ECO:0000313" key="3">
    <source>
        <dbReference type="EMBL" id="MDV2887052.1"/>
    </source>
</evidence>
<dbReference type="PANTHER" id="PTHR42146">
    <property type="entry name" value="3',5'-CYCLIC-NUCLEOTIDE PHOSPHODIESTERASE"/>
    <property type="match status" value="1"/>
</dbReference>
<dbReference type="Pfam" id="PF01368">
    <property type="entry name" value="DHH"/>
    <property type="match status" value="1"/>
</dbReference>
<name>A0AAJ2U4E8_ALKPS</name>
<proteinExistence type="predicted"/>
<dbReference type="InterPro" id="IPR038763">
    <property type="entry name" value="DHH_sf"/>
</dbReference>
<dbReference type="Pfam" id="PF26386">
    <property type="entry name" value="NrnB_C"/>
    <property type="match status" value="1"/>
</dbReference>
<evidence type="ECO:0000313" key="4">
    <source>
        <dbReference type="Proteomes" id="UP001285636"/>
    </source>
</evidence>
<dbReference type="Proteomes" id="UP001285636">
    <property type="component" value="Unassembled WGS sequence"/>
</dbReference>
<organism evidence="3 4">
    <name type="scientific">Alkalihalophilus pseudofirmus</name>
    <name type="common">Bacillus pseudofirmus</name>
    <dbReference type="NCBI Taxonomy" id="79885"/>
    <lineage>
        <taxon>Bacteria</taxon>
        <taxon>Bacillati</taxon>
        <taxon>Bacillota</taxon>
        <taxon>Bacilli</taxon>
        <taxon>Bacillales</taxon>
        <taxon>Bacillaceae</taxon>
        <taxon>Alkalihalophilus</taxon>
    </lineage>
</organism>
<feature type="domain" description="Oligoribonuclease NrnB C-terminal" evidence="2">
    <location>
        <begin position="323"/>
        <end position="394"/>
    </location>
</feature>
<dbReference type="SUPFAM" id="SSF64182">
    <property type="entry name" value="DHH phosphoesterases"/>
    <property type="match status" value="1"/>
</dbReference>
<dbReference type="RefSeq" id="WP_323467539.1">
    <property type="nucleotide sequence ID" value="NZ_CP144224.1"/>
</dbReference>
<dbReference type="Gene3D" id="3.90.1640.10">
    <property type="entry name" value="inorganic pyrophosphatase (n-terminal core)"/>
    <property type="match status" value="1"/>
</dbReference>